<keyword evidence="3" id="KW-1185">Reference proteome</keyword>
<organism evidence="2 3">
    <name type="scientific">Anas platyrhynchos</name>
    <name type="common">Mallard</name>
    <name type="synonym">Anas boschas</name>
    <dbReference type="NCBI Taxonomy" id="8839"/>
    <lineage>
        <taxon>Eukaryota</taxon>
        <taxon>Metazoa</taxon>
        <taxon>Chordata</taxon>
        <taxon>Craniata</taxon>
        <taxon>Vertebrata</taxon>
        <taxon>Euteleostomi</taxon>
        <taxon>Archelosauria</taxon>
        <taxon>Archosauria</taxon>
        <taxon>Dinosauria</taxon>
        <taxon>Saurischia</taxon>
        <taxon>Theropoda</taxon>
        <taxon>Coelurosauria</taxon>
        <taxon>Aves</taxon>
        <taxon>Neognathae</taxon>
        <taxon>Galloanserae</taxon>
        <taxon>Anseriformes</taxon>
        <taxon>Anatidae</taxon>
        <taxon>Anatinae</taxon>
        <taxon>Anas</taxon>
    </lineage>
</organism>
<dbReference type="EMBL" id="KB744124">
    <property type="protein sequence ID" value="EOA95951.1"/>
    <property type="molecule type" value="Genomic_DNA"/>
</dbReference>
<protein>
    <submittedName>
        <fullName evidence="2">Uncharacterized protein</fullName>
    </submittedName>
</protein>
<dbReference type="Proteomes" id="UP000296049">
    <property type="component" value="Unassembled WGS sequence"/>
</dbReference>
<dbReference type="AlphaFoldDB" id="R0JG65"/>
<feature type="compositionally biased region" description="Basic and acidic residues" evidence="1">
    <location>
        <begin position="130"/>
        <end position="139"/>
    </location>
</feature>
<evidence type="ECO:0000313" key="2">
    <source>
        <dbReference type="EMBL" id="EOA95951.1"/>
    </source>
</evidence>
<accession>R0JG65</accession>
<name>R0JG65_ANAPL</name>
<reference evidence="3" key="1">
    <citation type="journal article" date="2013" name="Nat. Genet.">
        <title>The duck genome and transcriptome provide insight into an avian influenza virus reservoir species.</title>
        <authorList>
            <person name="Huang Y."/>
            <person name="Li Y."/>
            <person name="Burt D.W."/>
            <person name="Chen H."/>
            <person name="Zhang Y."/>
            <person name="Qian W."/>
            <person name="Kim H."/>
            <person name="Gan S."/>
            <person name="Zhao Y."/>
            <person name="Li J."/>
            <person name="Yi K."/>
            <person name="Feng H."/>
            <person name="Zhu P."/>
            <person name="Li B."/>
            <person name="Liu Q."/>
            <person name="Fairley S."/>
            <person name="Magor K.E."/>
            <person name="Du Z."/>
            <person name="Hu X."/>
            <person name="Goodman L."/>
            <person name="Tafer H."/>
            <person name="Vignal A."/>
            <person name="Lee T."/>
            <person name="Kim K.W."/>
            <person name="Sheng Z."/>
            <person name="An Y."/>
            <person name="Searle S."/>
            <person name="Herrero J."/>
            <person name="Groenen M.A."/>
            <person name="Crooijmans R.P."/>
            <person name="Faraut T."/>
            <person name="Cai Q."/>
            <person name="Webster R.G."/>
            <person name="Aldridge J.R."/>
            <person name="Warren W.C."/>
            <person name="Bartschat S."/>
            <person name="Kehr S."/>
            <person name="Marz M."/>
            <person name="Stadler P.F."/>
            <person name="Smith J."/>
            <person name="Kraus R.H."/>
            <person name="Zhao Y."/>
            <person name="Ren L."/>
            <person name="Fei J."/>
            <person name="Morisson M."/>
            <person name="Kaiser P."/>
            <person name="Griffin D.K."/>
            <person name="Rao M."/>
            <person name="Pitel F."/>
            <person name="Wang J."/>
            <person name="Li N."/>
        </authorList>
    </citation>
    <scope>NUCLEOTIDE SEQUENCE [LARGE SCALE GENOMIC DNA]</scope>
</reference>
<evidence type="ECO:0000256" key="1">
    <source>
        <dbReference type="SAM" id="MobiDB-lite"/>
    </source>
</evidence>
<evidence type="ECO:0000313" key="3">
    <source>
        <dbReference type="Proteomes" id="UP000296049"/>
    </source>
</evidence>
<proteinExistence type="predicted"/>
<gene>
    <name evidence="2" type="ORF">Anapl_18107</name>
</gene>
<sequence length="159" mass="17116">MRYSLITNAISTLKPPSCMEVLHLIDQPCTLPLLCAYGGDGSEGYLPLPTSPIKKKAVLFICQVTLLISLERDAMYTHSCAATQTQGGKSSAVQHSRELLLWYARMYNGHSVLASAHRLLTSLDAGEKEKASCREHLPQDADPASSASEGAEKGPLAMA</sequence>
<feature type="region of interest" description="Disordered" evidence="1">
    <location>
        <begin position="130"/>
        <end position="159"/>
    </location>
</feature>